<evidence type="ECO:0000256" key="1">
    <source>
        <dbReference type="ARBA" id="ARBA00004141"/>
    </source>
</evidence>
<name>A0A8H3IXR7_9LECA</name>
<dbReference type="GO" id="GO:0022857">
    <property type="term" value="F:transmembrane transporter activity"/>
    <property type="evidence" value="ECO:0007669"/>
    <property type="project" value="InterPro"/>
</dbReference>
<dbReference type="OrthoDB" id="6509908at2759"/>
<comment type="subcellular location">
    <subcellularLocation>
        <location evidence="1">Membrane</location>
        <topology evidence="1">Multi-pass membrane protein</topology>
    </subcellularLocation>
</comment>
<feature type="transmembrane region" description="Helical" evidence="2">
    <location>
        <begin position="181"/>
        <end position="199"/>
    </location>
</feature>
<dbReference type="Proteomes" id="UP000664534">
    <property type="component" value="Unassembled WGS sequence"/>
</dbReference>
<gene>
    <name evidence="4" type="ORF">IMSHALPRED_008986</name>
</gene>
<dbReference type="InterPro" id="IPR020846">
    <property type="entry name" value="MFS_dom"/>
</dbReference>
<dbReference type="PANTHER" id="PTHR11360">
    <property type="entry name" value="MONOCARBOXYLATE TRANSPORTER"/>
    <property type="match status" value="1"/>
</dbReference>
<dbReference type="AlphaFoldDB" id="A0A8H3IXR7"/>
<feature type="transmembrane region" description="Helical" evidence="2">
    <location>
        <begin position="57"/>
        <end position="76"/>
    </location>
</feature>
<evidence type="ECO:0000313" key="4">
    <source>
        <dbReference type="EMBL" id="CAF9932795.1"/>
    </source>
</evidence>
<keyword evidence="5" id="KW-1185">Reference proteome</keyword>
<sequence length="212" mass="22834">MRIILPKARELTDWSAFTDWGWVMFTIGTFLGNAGVAVMFFYISFYPENQKTTDTEMAFYMVPFFNAASCLGRVLPNALADKTGPFNLIVPGSCVFGTLALCMIAIETEASLIVLAVLTGFFSGVYIALPPICFVALTEDKTKIGSRLGMGYGIVAFGFLASGPGGGNLLGKVDPLNWKGLWIFSGVLCCVSSLMYAGIRLGKYGPKLNVKA</sequence>
<reference evidence="4" key="1">
    <citation type="submission" date="2021-03" db="EMBL/GenBank/DDBJ databases">
        <authorList>
            <person name="Tagirdzhanova G."/>
        </authorList>
    </citation>
    <scope>NUCLEOTIDE SEQUENCE</scope>
</reference>
<dbReference type="GO" id="GO:0016020">
    <property type="term" value="C:membrane"/>
    <property type="evidence" value="ECO:0007669"/>
    <property type="project" value="UniProtKB-SubCell"/>
</dbReference>
<proteinExistence type="predicted"/>
<feature type="transmembrane region" description="Helical" evidence="2">
    <location>
        <begin position="88"/>
        <end position="106"/>
    </location>
</feature>
<feature type="transmembrane region" description="Helical" evidence="2">
    <location>
        <begin position="112"/>
        <end position="137"/>
    </location>
</feature>
<protein>
    <recommendedName>
        <fullName evidence="3">Major facilitator superfamily (MFS) profile domain-containing protein</fullName>
    </recommendedName>
</protein>
<evidence type="ECO:0000256" key="2">
    <source>
        <dbReference type="SAM" id="Phobius"/>
    </source>
</evidence>
<evidence type="ECO:0000259" key="3">
    <source>
        <dbReference type="PROSITE" id="PS50850"/>
    </source>
</evidence>
<feature type="transmembrane region" description="Helical" evidence="2">
    <location>
        <begin position="144"/>
        <end position="161"/>
    </location>
</feature>
<keyword evidence="2" id="KW-1133">Transmembrane helix</keyword>
<keyword evidence="2" id="KW-0812">Transmembrane</keyword>
<dbReference type="PROSITE" id="PS50850">
    <property type="entry name" value="MFS"/>
    <property type="match status" value="1"/>
</dbReference>
<dbReference type="InterPro" id="IPR050327">
    <property type="entry name" value="Proton-linked_MCT"/>
</dbReference>
<keyword evidence="2" id="KW-0472">Membrane</keyword>
<dbReference type="SUPFAM" id="SSF103473">
    <property type="entry name" value="MFS general substrate transporter"/>
    <property type="match status" value="1"/>
</dbReference>
<dbReference type="PANTHER" id="PTHR11360:SF234">
    <property type="entry name" value="MFS-TYPE TRANSPORTER DBAD-RELATED"/>
    <property type="match status" value="1"/>
</dbReference>
<comment type="caution">
    <text evidence="4">The sequence shown here is derived from an EMBL/GenBank/DDBJ whole genome shotgun (WGS) entry which is preliminary data.</text>
</comment>
<dbReference type="Gene3D" id="1.20.1250.20">
    <property type="entry name" value="MFS general substrate transporter like domains"/>
    <property type="match status" value="1"/>
</dbReference>
<dbReference type="InterPro" id="IPR036259">
    <property type="entry name" value="MFS_trans_sf"/>
</dbReference>
<dbReference type="EMBL" id="CAJPDT010000067">
    <property type="protein sequence ID" value="CAF9932795.1"/>
    <property type="molecule type" value="Genomic_DNA"/>
</dbReference>
<feature type="domain" description="Major facilitator superfamily (MFS) profile" evidence="3">
    <location>
        <begin position="21"/>
        <end position="212"/>
    </location>
</feature>
<organism evidence="4 5">
    <name type="scientific">Imshaugia aleurites</name>
    <dbReference type="NCBI Taxonomy" id="172621"/>
    <lineage>
        <taxon>Eukaryota</taxon>
        <taxon>Fungi</taxon>
        <taxon>Dikarya</taxon>
        <taxon>Ascomycota</taxon>
        <taxon>Pezizomycotina</taxon>
        <taxon>Lecanoromycetes</taxon>
        <taxon>OSLEUM clade</taxon>
        <taxon>Lecanoromycetidae</taxon>
        <taxon>Lecanorales</taxon>
        <taxon>Lecanorineae</taxon>
        <taxon>Parmeliaceae</taxon>
        <taxon>Imshaugia</taxon>
    </lineage>
</organism>
<evidence type="ECO:0000313" key="5">
    <source>
        <dbReference type="Proteomes" id="UP000664534"/>
    </source>
</evidence>
<feature type="transmembrane region" description="Helical" evidence="2">
    <location>
        <begin position="20"/>
        <end position="45"/>
    </location>
</feature>
<accession>A0A8H3IXR7</accession>